<accession>X0U4J8</accession>
<organism evidence="1">
    <name type="scientific">marine sediment metagenome</name>
    <dbReference type="NCBI Taxonomy" id="412755"/>
    <lineage>
        <taxon>unclassified sequences</taxon>
        <taxon>metagenomes</taxon>
        <taxon>ecological metagenomes</taxon>
    </lineage>
</organism>
<evidence type="ECO:0000313" key="1">
    <source>
        <dbReference type="EMBL" id="GAF95317.1"/>
    </source>
</evidence>
<sequence>YYPKTTVKFLNITYIIISKEKLGIKGSKENEKDNRYIVCDAVDFFICFPIS</sequence>
<protein>
    <submittedName>
        <fullName evidence="1">Uncharacterized protein</fullName>
    </submittedName>
</protein>
<proteinExistence type="predicted"/>
<gene>
    <name evidence="1" type="ORF">S01H1_21502</name>
</gene>
<reference evidence="1" key="1">
    <citation type="journal article" date="2014" name="Front. Microbiol.">
        <title>High frequency of phylogenetically diverse reductive dehalogenase-homologous genes in deep subseafloor sedimentary metagenomes.</title>
        <authorList>
            <person name="Kawai M."/>
            <person name="Futagami T."/>
            <person name="Toyoda A."/>
            <person name="Takaki Y."/>
            <person name="Nishi S."/>
            <person name="Hori S."/>
            <person name="Arai W."/>
            <person name="Tsubouchi T."/>
            <person name="Morono Y."/>
            <person name="Uchiyama I."/>
            <person name="Ito T."/>
            <person name="Fujiyama A."/>
            <person name="Inagaki F."/>
            <person name="Takami H."/>
        </authorList>
    </citation>
    <scope>NUCLEOTIDE SEQUENCE</scope>
    <source>
        <strain evidence="1">Expedition CK06-06</strain>
    </source>
</reference>
<dbReference type="EMBL" id="BARS01011932">
    <property type="protein sequence ID" value="GAF95317.1"/>
    <property type="molecule type" value="Genomic_DNA"/>
</dbReference>
<name>X0U4J8_9ZZZZ</name>
<dbReference type="AlphaFoldDB" id="X0U4J8"/>
<feature type="non-terminal residue" evidence="1">
    <location>
        <position position="1"/>
    </location>
</feature>
<comment type="caution">
    <text evidence="1">The sequence shown here is derived from an EMBL/GenBank/DDBJ whole genome shotgun (WGS) entry which is preliminary data.</text>
</comment>